<gene>
    <name evidence="1" type="primary">PowCR01_000028000</name>
    <name evidence="1" type="ORF">POWCR01_000028000</name>
</gene>
<sequence length="318" mass="36867">MSSAIPDMYSFFEKYKTYKLYESEMEKKYTEDKGKTTCDAFVSDVKISSTETARNLCVKFKIFYKFLVSIKSQPTTKLLDNNDFAYLNYWLNDKLRNTTFNHNITAGTFYERISFRDDDFAGNNLFDNKLFHIEENDFNNMILLSLLEESYSDFYAKIIAHTKETSISCLGYTQKLIDTYKKGIIMCSVDDTNFCQALKHFKQKYENFVFKEYSITEICIDRELIKLPKYNDVSLGDKEVTVAGSILGPSFGTLFTLAFLYKLTPFGQWIHAKMGTKRGAHSNIYVENDESLLNTSDNENVDFNENSYNISYDSIGNL</sequence>
<evidence type="ECO:0000313" key="2">
    <source>
        <dbReference type="Proteomes" id="UP000243200"/>
    </source>
</evidence>
<organism evidence="1 2">
    <name type="scientific">Plasmodium ovale</name>
    <name type="common">malaria parasite P. ovale</name>
    <dbReference type="NCBI Taxonomy" id="36330"/>
    <lineage>
        <taxon>Eukaryota</taxon>
        <taxon>Sar</taxon>
        <taxon>Alveolata</taxon>
        <taxon>Apicomplexa</taxon>
        <taxon>Aconoidasida</taxon>
        <taxon>Haemosporida</taxon>
        <taxon>Plasmodiidae</taxon>
        <taxon>Plasmodium</taxon>
        <taxon>Plasmodium (Plasmodium)</taxon>
    </lineage>
</organism>
<dbReference type="OrthoDB" id="385507at2759"/>
<name>A0A1C3KFG9_PLAOA</name>
<dbReference type="AlphaFoldDB" id="A0A1C3KFG9"/>
<dbReference type="InterPro" id="IPR008780">
    <property type="entry name" value="Plasmodium_Vir"/>
</dbReference>
<dbReference type="EMBL" id="FLRJ01000048">
    <property type="protein sequence ID" value="SBT72390.1"/>
    <property type="molecule type" value="Genomic_DNA"/>
</dbReference>
<reference evidence="1 2" key="1">
    <citation type="submission" date="2016-06" db="EMBL/GenBank/DDBJ databases">
        <authorList>
            <consortium name="Pathogen Informatics"/>
        </authorList>
    </citation>
    <scope>NUCLEOTIDE SEQUENCE [LARGE SCALE GENOMIC DNA]</scope>
</reference>
<dbReference type="VEuPathDB" id="PlasmoDB:PocGH01_13010500"/>
<accession>A0A1C3KFG9</accession>
<dbReference type="Pfam" id="PF05795">
    <property type="entry name" value="Plasmodium_Vir"/>
    <property type="match status" value="1"/>
</dbReference>
<protein>
    <submittedName>
        <fullName evidence="1">PIR protein</fullName>
    </submittedName>
</protein>
<proteinExistence type="predicted"/>
<dbReference type="Proteomes" id="UP000243200">
    <property type="component" value="Unassembled WGS sequence"/>
</dbReference>
<dbReference type="VEuPathDB" id="PlasmoDB:POWCR01_000028000"/>
<evidence type="ECO:0000313" key="1">
    <source>
        <dbReference type="EMBL" id="SBT72390.1"/>
    </source>
</evidence>